<dbReference type="Gene3D" id="2.60.40.790">
    <property type="match status" value="1"/>
</dbReference>
<dbReference type="Proteomes" id="UP000593562">
    <property type="component" value="Unassembled WGS sequence"/>
</dbReference>
<evidence type="ECO:0000313" key="3">
    <source>
        <dbReference type="Proteomes" id="UP000593562"/>
    </source>
</evidence>
<organism evidence="2 3">
    <name type="scientific">Tripterygium wilfordii</name>
    <name type="common">Thunder God vine</name>
    <dbReference type="NCBI Taxonomy" id="458696"/>
    <lineage>
        <taxon>Eukaryota</taxon>
        <taxon>Viridiplantae</taxon>
        <taxon>Streptophyta</taxon>
        <taxon>Embryophyta</taxon>
        <taxon>Tracheophyta</taxon>
        <taxon>Spermatophyta</taxon>
        <taxon>Magnoliopsida</taxon>
        <taxon>eudicotyledons</taxon>
        <taxon>Gunneridae</taxon>
        <taxon>Pentapetalae</taxon>
        <taxon>rosids</taxon>
        <taxon>fabids</taxon>
        <taxon>Celastrales</taxon>
        <taxon>Celastraceae</taxon>
        <taxon>Tripterygium</taxon>
    </lineage>
</organism>
<gene>
    <name evidence="2" type="ORF">HS088_TW07G00125</name>
</gene>
<dbReference type="AlphaFoldDB" id="A0A7J7DDZ4"/>
<dbReference type="EMBL" id="JAAARO010000007">
    <property type="protein sequence ID" value="KAF5744552.1"/>
    <property type="molecule type" value="Genomic_DNA"/>
</dbReference>
<dbReference type="SUPFAM" id="SSF49764">
    <property type="entry name" value="HSP20-like chaperones"/>
    <property type="match status" value="1"/>
</dbReference>
<evidence type="ECO:0000313" key="2">
    <source>
        <dbReference type="EMBL" id="KAF5744552.1"/>
    </source>
</evidence>
<feature type="domain" description="SHSP" evidence="1">
    <location>
        <begin position="29"/>
        <end position="108"/>
    </location>
</feature>
<dbReference type="InParanoid" id="A0A7J7DDZ4"/>
<dbReference type="InterPro" id="IPR002068">
    <property type="entry name" value="A-crystallin/Hsp20_dom"/>
</dbReference>
<dbReference type="InterPro" id="IPR008978">
    <property type="entry name" value="HSP20-like_chaperone"/>
</dbReference>
<accession>A0A7J7DDZ4</accession>
<evidence type="ECO:0000259" key="1">
    <source>
        <dbReference type="Pfam" id="PF00011"/>
    </source>
</evidence>
<proteinExistence type="predicted"/>
<sequence length="127" mass="14274">MAVQEDNLFDVFMTSCIVHTIAMEQMYWEETALVVNARVQGLGSEEVSLEVRGSKLVLIVHDGVRRRCIQSCQLPENVNVGQSMTEINENGVLTVRVPKEKEPEPPKNKCHPPVVHAAHSRRGCFFC</sequence>
<reference evidence="2 3" key="1">
    <citation type="journal article" date="2020" name="Nat. Commun.">
        <title>Genome of Tripterygium wilfordii and identification of cytochrome P450 involved in triptolide biosynthesis.</title>
        <authorList>
            <person name="Tu L."/>
            <person name="Su P."/>
            <person name="Zhang Z."/>
            <person name="Gao L."/>
            <person name="Wang J."/>
            <person name="Hu T."/>
            <person name="Zhou J."/>
            <person name="Zhang Y."/>
            <person name="Zhao Y."/>
            <person name="Liu Y."/>
            <person name="Song Y."/>
            <person name="Tong Y."/>
            <person name="Lu Y."/>
            <person name="Yang J."/>
            <person name="Xu C."/>
            <person name="Jia M."/>
            <person name="Peters R.J."/>
            <person name="Huang L."/>
            <person name="Gao W."/>
        </authorList>
    </citation>
    <scope>NUCLEOTIDE SEQUENCE [LARGE SCALE GENOMIC DNA]</scope>
    <source>
        <strain evidence="3">cv. XIE 37</strain>
        <tissue evidence="2">Leaf</tissue>
    </source>
</reference>
<comment type="caution">
    <text evidence="2">The sequence shown here is derived from an EMBL/GenBank/DDBJ whole genome shotgun (WGS) entry which is preliminary data.</text>
</comment>
<dbReference type="Pfam" id="PF00011">
    <property type="entry name" value="HSP20"/>
    <property type="match status" value="1"/>
</dbReference>
<name>A0A7J7DDZ4_TRIWF</name>
<keyword evidence="3" id="KW-1185">Reference proteome</keyword>
<protein>
    <submittedName>
        <fullName evidence="2">Putative heat-shock protein</fullName>
    </submittedName>
</protein>